<sequence length="83" mass="9496">MKYTYKMIQIPPNISVDAKKHKGSEAAAYLQDEVNTQARNGWEFQRVDQIGVSLQPGCLAGFFGQKAQLTYYYVISFRKEVDD</sequence>
<proteinExistence type="predicted"/>
<reference evidence="1" key="1">
    <citation type="submission" date="2024-05" db="EMBL/GenBank/DDBJ databases">
        <authorList>
            <person name="Luo Y.-C."/>
            <person name="Nicholds J."/>
            <person name="Mortimer T."/>
            <person name="Maboni G."/>
        </authorList>
    </citation>
    <scope>NUCLEOTIDE SEQUENCE</scope>
    <source>
        <strain evidence="3">141555</strain>
        <strain evidence="2">144863</strain>
        <strain evidence="1">151836</strain>
    </source>
</reference>
<accession>A0AB39D3Z2</accession>
<evidence type="ECO:0000313" key="1">
    <source>
        <dbReference type="EMBL" id="XDJ48750.1"/>
    </source>
</evidence>
<dbReference type="EMBL" id="CP158254">
    <property type="protein sequence ID" value="XDJ48750.1"/>
    <property type="molecule type" value="Genomic_DNA"/>
</dbReference>
<evidence type="ECO:0000313" key="3">
    <source>
        <dbReference type="EMBL" id="XDJ79656.1"/>
    </source>
</evidence>
<dbReference type="AlphaFoldDB" id="A0AB39D3Z2"/>
<dbReference type="EMBL" id="CP158267">
    <property type="protein sequence ID" value="XDJ79656.1"/>
    <property type="molecule type" value="Genomic_DNA"/>
</dbReference>
<gene>
    <name evidence="2" type="ORF">ABRY94_07970</name>
    <name evidence="1" type="ORF">ABRZ04_06770</name>
    <name evidence="3" type="ORF">ABRZ07_12265</name>
</gene>
<protein>
    <submittedName>
        <fullName evidence="1">DUF4177 domain-containing protein</fullName>
    </submittedName>
</protein>
<evidence type="ECO:0000313" key="2">
    <source>
        <dbReference type="EMBL" id="XDJ68043.1"/>
    </source>
</evidence>
<dbReference type="RefSeq" id="WP_368640772.1">
    <property type="nucleotide sequence ID" value="NZ_CP158254.1"/>
</dbReference>
<dbReference type="EMBL" id="CP158262">
    <property type="protein sequence ID" value="XDJ68043.1"/>
    <property type="molecule type" value="Genomic_DNA"/>
</dbReference>
<name>A0AB39D3Z2_9BURK</name>
<organism evidence="1">
    <name type="scientific">Castellaniella ginsengisoli</name>
    <dbReference type="NCBI Taxonomy" id="546114"/>
    <lineage>
        <taxon>Bacteria</taxon>
        <taxon>Pseudomonadati</taxon>
        <taxon>Pseudomonadota</taxon>
        <taxon>Betaproteobacteria</taxon>
        <taxon>Burkholderiales</taxon>
        <taxon>Alcaligenaceae</taxon>
        <taxon>Castellaniella</taxon>
    </lineage>
</organism>